<name>A0A917AUX6_9MICC</name>
<dbReference type="AlphaFoldDB" id="A0A917AUX6"/>
<dbReference type="SUPFAM" id="SSF51735">
    <property type="entry name" value="NAD(P)-binding Rossmann-fold domains"/>
    <property type="match status" value="1"/>
</dbReference>
<dbReference type="InterPro" id="IPR011032">
    <property type="entry name" value="GroES-like_sf"/>
</dbReference>
<dbReference type="GO" id="GO:0035925">
    <property type="term" value="F:mRNA 3'-UTR AU-rich region binding"/>
    <property type="evidence" value="ECO:0007669"/>
    <property type="project" value="TreeGrafter"/>
</dbReference>
<dbReference type="InterPro" id="IPR013149">
    <property type="entry name" value="ADH-like_C"/>
</dbReference>
<dbReference type="InterPro" id="IPR020843">
    <property type="entry name" value="ER"/>
</dbReference>
<dbReference type="CDD" id="cd05286">
    <property type="entry name" value="QOR2"/>
    <property type="match status" value="1"/>
</dbReference>
<evidence type="ECO:0000259" key="3">
    <source>
        <dbReference type="SMART" id="SM00829"/>
    </source>
</evidence>
<dbReference type="SMART" id="SM00829">
    <property type="entry name" value="PKS_ER"/>
    <property type="match status" value="1"/>
</dbReference>
<dbReference type="PANTHER" id="PTHR48106:SF13">
    <property type="entry name" value="QUINONE OXIDOREDUCTASE-RELATED"/>
    <property type="match status" value="1"/>
</dbReference>
<gene>
    <name evidence="4" type="primary">qor</name>
    <name evidence="4" type="ORF">GCM10011401_26200</name>
</gene>
<dbReference type="RefSeq" id="WP_188686601.1">
    <property type="nucleotide sequence ID" value="NZ_BMIS01000016.1"/>
</dbReference>
<keyword evidence="1" id="KW-0521">NADP</keyword>
<evidence type="ECO:0000256" key="1">
    <source>
        <dbReference type="ARBA" id="ARBA00022857"/>
    </source>
</evidence>
<proteinExistence type="predicted"/>
<dbReference type="Gene3D" id="3.40.50.720">
    <property type="entry name" value="NAD(P)-binding Rossmann-like Domain"/>
    <property type="match status" value="1"/>
</dbReference>
<dbReference type="InterPro" id="IPR013154">
    <property type="entry name" value="ADH-like_N"/>
</dbReference>
<dbReference type="Pfam" id="PF00107">
    <property type="entry name" value="ADH_zinc_N"/>
    <property type="match status" value="1"/>
</dbReference>
<dbReference type="GO" id="GO:0008270">
    <property type="term" value="F:zinc ion binding"/>
    <property type="evidence" value="ECO:0007669"/>
    <property type="project" value="InterPro"/>
</dbReference>
<dbReference type="GO" id="GO:0005829">
    <property type="term" value="C:cytosol"/>
    <property type="evidence" value="ECO:0007669"/>
    <property type="project" value="TreeGrafter"/>
</dbReference>
<keyword evidence="2" id="KW-0560">Oxidoreductase</keyword>
<dbReference type="Gene3D" id="3.90.180.10">
    <property type="entry name" value="Medium-chain alcohol dehydrogenases, catalytic domain"/>
    <property type="match status" value="1"/>
</dbReference>
<dbReference type="PANTHER" id="PTHR48106">
    <property type="entry name" value="QUINONE OXIDOREDUCTASE PIG3-RELATED"/>
    <property type="match status" value="1"/>
</dbReference>
<dbReference type="InterPro" id="IPR047618">
    <property type="entry name" value="QOR-like"/>
</dbReference>
<organism evidence="4 5">
    <name type="scientific">Nesterenkonia cremea</name>
    <dbReference type="NCBI Taxonomy" id="1882340"/>
    <lineage>
        <taxon>Bacteria</taxon>
        <taxon>Bacillati</taxon>
        <taxon>Actinomycetota</taxon>
        <taxon>Actinomycetes</taxon>
        <taxon>Micrococcales</taxon>
        <taxon>Micrococcaceae</taxon>
        <taxon>Nesterenkonia</taxon>
    </lineage>
</organism>
<dbReference type="InterPro" id="IPR036291">
    <property type="entry name" value="NAD(P)-bd_dom_sf"/>
</dbReference>
<dbReference type="EMBL" id="BMIS01000016">
    <property type="protein sequence ID" value="GGE77661.1"/>
    <property type="molecule type" value="Genomic_DNA"/>
</dbReference>
<protein>
    <submittedName>
        <fullName evidence="4">Quinone oxidoreductase</fullName>
    </submittedName>
</protein>
<evidence type="ECO:0000256" key="2">
    <source>
        <dbReference type="ARBA" id="ARBA00023002"/>
    </source>
</evidence>
<dbReference type="Proteomes" id="UP000633136">
    <property type="component" value="Unassembled WGS sequence"/>
</dbReference>
<evidence type="ECO:0000313" key="5">
    <source>
        <dbReference type="Proteomes" id="UP000633136"/>
    </source>
</evidence>
<dbReference type="FunFam" id="3.40.50.720:FF:000053">
    <property type="entry name" value="Quinone oxidoreductase 1"/>
    <property type="match status" value="1"/>
</dbReference>
<accession>A0A917AUX6</accession>
<keyword evidence="5" id="KW-1185">Reference proteome</keyword>
<reference evidence="4" key="2">
    <citation type="submission" date="2020-09" db="EMBL/GenBank/DDBJ databases">
        <authorList>
            <person name="Sun Q."/>
            <person name="Zhou Y."/>
        </authorList>
    </citation>
    <scope>NUCLEOTIDE SEQUENCE</scope>
    <source>
        <strain evidence="4">CGMCC 1.15388</strain>
    </source>
</reference>
<reference evidence="4" key="1">
    <citation type="journal article" date="2014" name="Int. J. Syst. Evol. Microbiol.">
        <title>Complete genome sequence of Corynebacterium casei LMG S-19264T (=DSM 44701T), isolated from a smear-ripened cheese.</title>
        <authorList>
            <consortium name="US DOE Joint Genome Institute (JGI-PGF)"/>
            <person name="Walter F."/>
            <person name="Albersmeier A."/>
            <person name="Kalinowski J."/>
            <person name="Ruckert C."/>
        </authorList>
    </citation>
    <scope>NUCLEOTIDE SEQUENCE</scope>
    <source>
        <strain evidence="4">CGMCC 1.15388</strain>
    </source>
</reference>
<dbReference type="InterPro" id="IPR002364">
    <property type="entry name" value="Quin_OxRdtase/zeta-crystal_CS"/>
</dbReference>
<dbReference type="SUPFAM" id="SSF50129">
    <property type="entry name" value="GroES-like"/>
    <property type="match status" value="1"/>
</dbReference>
<feature type="domain" description="Enoyl reductase (ER)" evidence="3">
    <location>
        <begin position="24"/>
        <end position="333"/>
    </location>
</feature>
<sequence length="335" mass="35309">MSEQTVFPEDLPDSALVMRAEEAGGTDVFQAADVTLPSPGEGQILVKTAAAGVNFIETYQRSGVYPVDYPFVPGTEGAGTVISVGDGVEGFAVGERVATTEAATGTYATHFVVDAAKAFRVPDEVTDEQAAALPLQGITAHYLINSTYRVSAGETVLTHAGAGGVGQILTQLLKAKGARVITTTSTDEKAEIAQAAGADYVLGYEDFADRVLEITKGEGVSVAYDGVGRDTYQGSLKSLAVRGMLVAFGGASGQVPPIDPQELNRRGGLFVTRPSVQWYLQNAQERAWRYSELFGALTSGELTLNIGSTYPLTEAARAHDDLEARRTTGKLLLVP</sequence>
<dbReference type="Pfam" id="PF08240">
    <property type="entry name" value="ADH_N"/>
    <property type="match status" value="1"/>
</dbReference>
<dbReference type="PROSITE" id="PS01162">
    <property type="entry name" value="QOR_ZETA_CRYSTAL"/>
    <property type="match status" value="1"/>
</dbReference>
<dbReference type="GO" id="GO:0070402">
    <property type="term" value="F:NADPH binding"/>
    <property type="evidence" value="ECO:0007669"/>
    <property type="project" value="TreeGrafter"/>
</dbReference>
<evidence type="ECO:0000313" key="4">
    <source>
        <dbReference type="EMBL" id="GGE77661.1"/>
    </source>
</evidence>
<dbReference type="GO" id="GO:0003960">
    <property type="term" value="F:quinone reductase (NADPH) activity"/>
    <property type="evidence" value="ECO:0007669"/>
    <property type="project" value="InterPro"/>
</dbReference>
<comment type="caution">
    <text evidence="4">The sequence shown here is derived from an EMBL/GenBank/DDBJ whole genome shotgun (WGS) entry which is preliminary data.</text>
</comment>